<organism evidence="5 6">
    <name type="scientific">Bacteroides intestinalis</name>
    <dbReference type="NCBI Taxonomy" id="329854"/>
    <lineage>
        <taxon>Bacteria</taxon>
        <taxon>Pseudomonadati</taxon>
        <taxon>Bacteroidota</taxon>
        <taxon>Bacteroidia</taxon>
        <taxon>Bacteroidales</taxon>
        <taxon>Bacteroidaceae</taxon>
        <taxon>Bacteroides</taxon>
    </lineage>
</organism>
<keyword evidence="3" id="KW-0411">Iron-sulfur</keyword>
<dbReference type="RefSeq" id="WP_115501763.1">
    <property type="nucleotide sequence ID" value="NZ_CABMMK010000001.1"/>
</dbReference>
<dbReference type="EMBL" id="QRWT01000004">
    <property type="protein sequence ID" value="RGT54783.1"/>
    <property type="molecule type" value="Genomic_DNA"/>
</dbReference>
<dbReference type="SUPFAM" id="SSF54862">
    <property type="entry name" value="4Fe-4S ferredoxins"/>
    <property type="match status" value="1"/>
</dbReference>
<dbReference type="InterPro" id="IPR007516">
    <property type="entry name" value="Co_F420_Hydgase/DH_bsu_N"/>
</dbReference>
<reference evidence="5 6" key="1">
    <citation type="submission" date="2018-08" db="EMBL/GenBank/DDBJ databases">
        <title>A genome reference for cultivated species of the human gut microbiota.</title>
        <authorList>
            <person name="Zou Y."/>
            <person name="Xue W."/>
            <person name="Luo G."/>
        </authorList>
    </citation>
    <scope>NUCLEOTIDE SEQUENCE [LARGE SCALE GENOMIC DNA]</scope>
    <source>
        <strain evidence="5 6">AF19-10AC</strain>
    </source>
</reference>
<sequence length="411" mass="47799">MFKEIAGNIMTICNYIECTGCAACRDICPKQCITMQPDELDALYPYVDEHKCINCGLCVKTCPNNRNIEYRKPQKVWVAWSNDASVRKNSASGGIAYELYRYWLCQGGVAVGVVYERDKGCHFVIIEKEDDLKQVQNSKYTFSDTDGVYKVLKEKLQAETPVLFIGMPCQVAGFYGFLKKDYSNLVTVDIICHGMSPTSYLQQHIESIEMKKKQHTSKLFFRDPKYHTYTYTFTLYNLADKEFYNRRVLTTDNYQLGYHRALIYRENCYHCRYAQRERIADLTIGDFSGLGKYADFSKSKHNVSCVFQNTDRGADLLGKLETKIYKEERPEAEAFEVEQQLKAPSIKHPRRIVFENVYREERNYEKAADAALSREKYNALKLRIVIEMKAIIRLLLPKRFMQIARSVLCRN</sequence>
<dbReference type="PROSITE" id="PS00198">
    <property type="entry name" value="4FE4S_FER_1"/>
    <property type="match status" value="1"/>
</dbReference>
<dbReference type="InterPro" id="IPR007525">
    <property type="entry name" value="FrhB_FdhB_C"/>
</dbReference>
<evidence type="ECO:0000313" key="6">
    <source>
        <dbReference type="Proteomes" id="UP000284772"/>
    </source>
</evidence>
<proteinExistence type="predicted"/>
<protein>
    <submittedName>
        <fullName evidence="5">4Fe-4S dicluster domain-containing protein</fullName>
    </submittedName>
</protein>
<comment type="caution">
    <text evidence="5">The sequence shown here is derived from an EMBL/GenBank/DDBJ whole genome shotgun (WGS) entry which is preliminary data.</text>
</comment>
<dbReference type="InterPro" id="IPR017896">
    <property type="entry name" value="4Fe4S_Fe-S-bd"/>
</dbReference>
<keyword evidence="1" id="KW-0479">Metal-binding</keyword>
<dbReference type="PANTHER" id="PTHR43193:SF2">
    <property type="entry name" value="POLYFERREDOXIN PROTEIN FWDF"/>
    <property type="match status" value="1"/>
</dbReference>
<feature type="domain" description="4Fe-4S ferredoxin-type" evidence="4">
    <location>
        <begin position="8"/>
        <end position="38"/>
    </location>
</feature>
<dbReference type="InterPro" id="IPR052977">
    <property type="entry name" value="Polyferredoxin-like_ET"/>
</dbReference>
<dbReference type="Pfam" id="PF04422">
    <property type="entry name" value="FrhB_FdhB_N"/>
    <property type="match status" value="1"/>
</dbReference>
<dbReference type="InterPro" id="IPR017900">
    <property type="entry name" value="4Fe4S_Fe_S_CS"/>
</dbReference>
<gene>
    <name evidence="5" type="ORF">DWX27_06865</name>
</gene>
<dbReference type="PROSITE" id="PS51379">
    <property type="entry name" value="4FE4S_FER_2"/>
    <property type="match status" value="2"/>
</dbReference>
<dbReference type="GO" id="GO:0046872">
    <property type="term" value="F:metal ion binding"/>
    <property type="evidence" value="ECO:0007669"/>
    <property type="project" value="UniProtKB-KW"/>
</dbReference>
<evidence type="ECO:0000313" key="5">
    <source>
        <dbReference type="EMBL" id="RGT54783.1"/>
    </source>
</evidence>
<dbReference type="Pfam" id="PF12838">
    <property type="entry name" value="Fer4_7"/>
    <property type="match status" value="1"/>
</dbReference>
<evidence type="ECO:0000256" key="1">
    <source>
        <dbReference type="ARBA" id="ARBA00022723"/>
    </source>
</evidence>
<dbReference type="Proteomes" id="UP000284772">
    <property type="component" value="Unassembled WGS sequence"/>
</dbReference>
<evidence type="ECO:0000259" key="4">
    <source>
        <dbReference type="PROSITE" id="PS51379"/>
    </source>
</evidence>
<dbReference type="AlphaFoldDB" id="A0AAQ0RTP2"/>
<dbReference type="GO" id="GO:0051536">
    <property type="term" value="F:iron-sulfur cluster binding"/>
    <property type="evidence" value="ECO:0007669"/>
    <property type="project" value="UniProtKB-KW"/>
</dbReference>
<dbReference type="Gene3D" id="3.30.70.20">
    <property type="match status" value="1"/>
</dbReference>
<evidence type="ECO:0000256" key="3">
    <source>
        <dbReference type="ARBA" id="ARBA00023014"/>
    </source>
</evidence>
<dbReference type="PANTHER" id="PTHR43193">
    <property type="match status" value="1"/>
</dbReference>
<keyword evidence="2" id="KW-0408">Iron</keyword>
<evidence type="ECO:0000256" key="2">
    <source>
        <dbReference type="ARBA" id="ARBA00023004"/>
    </source>
</evidence>
<name>A0AAQ0RTP2_9BACE</name>
<accession>A0AAQ0RTP2</accession>
<dbReference type="Pfam" id="PF04432">
    <property type="entry name" value="FrhB_FdhB_C"/>
    <property type="match status" value="1"/>
</dbReference>
<feature type="domain" description="4Fe-4S ferredoxin-type" evidence="4">
    <location>
        <begin position="43"/>
        <end position="73"/>
    </location>
</feature>